<proteinExistence type="predicted"/>
<accession>A0A1B6MV97</accession>
<name>A0A1B6MV97_9HEMI</name>
<sequence>MLLTCLTLLLINIRQFCVGSIQSVVVSYLIVLLYKTVRVQFALMEESGEEDLPELLELEEDKAGKIRQLEMDLERMGSQLLEARNRLNSLVSELAKYKRIQGQLSWAIVRQCDTIAAAGSQQPPPPPPLPPPPPPDTASCNVSVASGDSTGLSTESDDWDAESPPPPLVTICLDAGPSSVEAEDDGWETTDEGEFGPDPSSTPDTESDLTSLLVNVTPRTHISEIFRRWNNSAV</sequence>
<dbReference type="AlphaFoldDB" id="A0A1B6MV97"/>
<organism evidence="3">
    <name type="scientific">Graphocephala atropunctata</name>
    <dbReference type="NCBI Taxonomy" id="36148"/>
    <lineage>
        <taxon>Eukaryota</taxon>
        <taxon>Metazoa</taxon>
        <taxon>Ecdysozoa</taxon>
        <taxon>Arthropoda</taxon>
        <taxon>Hexapoda</taxon>
        <taxon>Insecta</taxon>
        <taxon>Pterygota</taxon>
        <taxon>Neoptera</taxon>
        <taxon>Paraneoptera</taxon>
        <taxon>Hemiptera</taxon>
        <taxon>Auchenorrhyncha</taxon>
        <taxon>Membracoidea</taxon>
        <taxon>Cicadellidae</taxon>
        <taxon>Cicadellinae</taxon>
        <taxon>Cicadellini</taxon>
        <taxon>Graphocephala</taxon>
    </lineage>
</organism>
<feature type="compositionally biased region" description="Polar residues" evidence="2">
    <location>
        <begin position="138"/>
        <end position="154"/>
    </location>
</feature>
<protein>
    <submittedName>
        <fullName evidence="3">Uncharacterized protein</fullName>
    </submittedName>
</protein>
<evidence type="ECO:0000256" key="2">
    <source>
        <dbReference type="SAM" id="MobiDB-lite"/>
    </source>
</evidence>
<feature type="region of interest" description="Disordered" evidence="2">
    <location>
        <begin position="117"/>
        <end position="208"/>
    </location>
</feature>
<feature type="compositionally biased region" description="Acidic residues" evidence="2">
    <location>
        <begin position="181"/>
        <end position="195"/>
    </location>
</feature>
<gene>
    <name evidence="3" type="ORF">g.51999</name>
</gene>
<evidence type="ECO:0000256" key="1">
    <source>
        <dbReference type="SAM" id="Coils"/>
    </source>
</evidence>
<feature type="compositionally biased region" description="Pro residues" evidence="2">
    <location>
        <begin position="122"/>
        <end position="136"/>
    </location>
</feature>
<feature type="compositionally biased region" description="Polar residues" evidence="2">
    <location>
        <begin position="199"/>
        <end position="208"/>
    </location>
</feature>
<keyword evidence="1" id="KW-0175">Coiled coil</keyword>
<evidence type="ECO:0000313" key="3">
    <source>
        <dbReference type="EMBL" id="JAT39819.1"/>
    </source>
</evidence>
<dbReference type="EMBL" id="GEBQ01000158">
    <property type="protein sequence ID" value="JAT39819.1"/>
    <property type="molecule type" value="Transcribed_RNA"/>
</dbReference>
<reference evidence="3" key="1">
    <citation type="submission" date="2015-11" db="EMBL/GenBank/DDBJ databases">
        <title>De novo transcriptome assembly of four potential Pierce s Disease insect vectors from Arizona vineyards.</title>
        <authorList>
            <person name="Tassone E.E."/>
        </authorList>
    </citation>
    <scope>NUCLEOTIDE SEQUENCE</scope>
</reference>
<feature type="coiled-coil region" evidence="1">
    <location>
        <begin position="66"/>
        <end position="100"/>
    </location>
</feature>